<evidence type="ECO:0008006" key="4">
    <source>
        <dbReference type="Google" id="ProtNLM"/>
    </source>
</evidence>
<keyword evidence="3" id="KW-1185">Reference proteome</keyword>
<dbReference type="OrthoDB" id="5244048at2"/>
<gene>
    <name evidence="2" type="ordered locus">Cwoe_3581</name>
</gene>
<dbReference type="AlphaFoldDB" id="D3F0D9"/>
<protein>
    <recommendedName>
        <fullName evidence="4">Zinc ribbon domain-containing protein</fullName>
    </recommendedName>
</protein>
<feature type="transmembrane region" description="Helical" evidence="1">
    <location>
        <begin position="25"/>
        <end position="46"/>
    </location>
</feature>
<dbReference type="STRING" id="469383.Cwoe_3581"/>
<evidence type="ECO:0000313" key="3">
    <source>
        <dbReference type="Proteomes" id="UP000008229"/>
    </source>
</evidence>
<name>D3F0D9_CONWI</name>
<keyword evidence="1" id="KW-0472">Membrane</keyword>
<sequence>MAFLVILLCFGLAGGIVGRVKGSSFFIWFLVSFCLPFFGLAAALLYRFESNELRRQCPGCGKVVKIYDALCTSCGTELEFPDTAIASENQVAIARERRAAATPRA</sequence>
<dbReference type="HOGENOM" id="CLU_2232001_0_0_11"/>
<accession>D3F0D9</accession>
<reference evidence="3" key="2">
    <citation type="submission" date="2010-01" db="EMBL/GenBank/DDBJ databases">
        <title>The complete genome of Conexibacter woesei DSM 14684.</title>
        <authorList>
            <consortium name="US DOE Joint Genome Institute (JGI-PGF)"/>
            <person name="Lucas S."/>
            <person name="Copeland A."/>
            <person name="Lapidus A."/>
            <person name="Glavina del Rio T."/>
            <person name="Dalin E."/>
            <person name="Tice H."/>
            <person name="Bruce D."/>
            <person name="Goodwin L."/>
            <person name="Pitluck S."/>
            <person name="Kyrpides N."/>
            <person name="Mavromatis K."/>
            <person name="Ivanova N."/>
            <person name="Mikhailova N."/>
            <person name="Chertkov O."/>
            <person name="Brettin T."/>
            <person name="Detter J.C."/>
            <person name="Han C."/>
            <person name="Larimer F."/>
            <person name="Land M."/>
            <person name="Hauser L."/>
            <person name="Markowitz V."/>
            <person name="Cheng J.-F."/>
            <person name="Hugenholtz P."/>
            <person name="Woyke T."/>
            <person name="Wu D."/>
            <person name="Pukall R."/>
            <person name="Steenblock K."/>
            <person name="Schneider S."/>
            <person name="Klenk H.-P."/>
            <person name="Eisen J.A."/>
        </authorList>
    </citation>
    <scope>NUCLEOTIDE SEQUENCE [LARGE SCALE GENOMIC DNA]</scope>
    <source>
        <strain evidence="3">DSM 14684 / CIP 108061 / JCM 11494 / NBRC 100937 / ID131577</strain>
    </source>
</reference>
<dbReference type="eggNOG" id="ENOG5032124">
    <property type="taxonomic scope" value="Bacteria"/>
</dbReference>
<evidence type="ECO:0000313" key="2">
    <source>
        <dbReference type="EMBL" id="ADB51999.1"/>
    </source>
</evidence>
<reference evidence="2 3" key="1">
    <citation type="journal article" date="2010" name="Stand. Genomic Sci.">
        <title>Complete genome sequence of Conexibacter woesei type strain (ID131577).</title>
        <authorList>
            <person name="Pukall R."/>
            <person name="Lapidus A."/>
            <person name="Glavina Del Rio T."/>
            <person name="Copeland A."/>
            <person name="Tice H."/>
            <person name="Cheng J.-F."/>
            <person name="Lucas S."/>
            <person name="Chen F."/>
            <person name="Nolan M."/>
            <person name="Bruce D."/>
            <person name="Goodwin L."/>
            <person name="Pitluck S."/>
            <person name="Mavromatis K."/>
            <person name="Ivanova N."/>
            <person name="Ovchinnikova G."/>
            <person name="Pati A."/>
            <person name="Chen A."/>
            <person name="Palaniappan K."/>
            <person name="Land M."/>
            <person name="Hauser L."/>
            <person name="Chang Y.-J."/>
            <person name="Jeffries C.D."/>
            <person name="Chain P."/>
            <person name="Meincke L."/>
            <person name="Sims D."/>
            <person name="Brettin T."/>
            <person name="Detter J.C."/>
            <person name="Rohde M."/>
            <person name="Goeker M."/>
            <person name="Bristow J."/>
            <person name="Eisen J.A."/>
            <person name="Markowitz V."/>
            <person name="Kyrpides N.C."/>
            <person name="Klenk H.-P."/>
            <person name="Hugenholtz P."/>
        </authorList>
    </citation>
    <scope>NUCLEOTIDE SEQUENCE [LARGE SCALE GENOMIC DNA]</scope>
    <source>
        <strain evidence="3">DSM 14684 / CIP 108061 / JCM 11494 / NBRC 100937 / ID131577</strain>
    </source>
</reference>
<proteinExistence type="predicted"/>
<dbReference type="EMBL" id="CP001854">
    <property type="protein sequence ID" value="ADB51999.1"/>
    <property type="molecule type" value="Genomic_DNA"/>
</dbReference>
<keyword evidence="1" id="KW-0812">Transmembrane</keyword>
<keyword evidence="1" id="KW-1133">Transmembrane helix</keyword>
<dbReference type="Proteomes" id="UP000008229">
    <property type="component" value="Chromosome"/>
</dbReference>
<dbReference type="RefSeq" id="WP_012935050.1">
    <property type="nucleotide sequence ID" value="NC_013739.1"/>
</dbReference>
<organism evidence="2 3">
    <name type="scientific">Conexibacter woesei (strain DSM 14684 / CCUG 47730 / CIP 108061 / JCM 11494 / NBRC 100937 / ID131577)</name>
    <dbReference type="NCBI Taxonomy" id="469383"/>
    <lineage>
        <taxon>Bacteria</taxon>
        <taxon>Bacillati</taxon>
        <taxon>Actinomycetota</taxon>
        <taxon>Thermoleophilia</taxon>
        <taxon>Solirubrobacterales</taxon>
        <taxon>Conexibacteraceae</taxon>
        <taxon>Conexibacter</taxon>
    </lineage>
</organism>
<dbReference type="KEGG" id="cwo:Cwoe_3581"/>
<evidence type="ECO:0000256" key="1">
    <source>
        <dbReference type="SAM" id="Phobius"/>
    </source>
</evidence>